<protein>
    <submittedName>
        <fullName evidence="1">5328_t:CDS:1</fullName>
    </submittedName>
</protein>
<dbReference type="Proteomes" id="UP000789572">
    <property type="component" value="Unassembled WGS sequence"/>
</dbReference>
<dbReference type="AlphaFoldDB" id="A0A9N9BJ14"/>
<evidence type="ECO:0000313" key="1">
    <source>
        <dbReference type="EMBL" id="CAG8570452.1"/>
    </source>
</evidence>
<gene>
    <name evidence="1" type="ORF">POCULU_LOCUS5968</name>
</gene>
<dbReference type="EMBL" id="CAJVPJ010001006">
    <property type="protein sequence ID" value="CAG8570452.1"/>
    <property type="molecule type" value="Genomic_DNA"/>
</dbReference>
<comment type="caution">
    <text evidence="1">The sequence shown here is derived from an EMBL/GenBank/DDBJ whole genome shotgun (WGS) entry which is preliminary data.</text>
</comment>
<evidence type="ECO:0000313" key="2">
    <source>
        <dbReference type="Proteomes" id="UP000789572"/>
    </source>
</evidence>
<sequence length="45" mass="4718">PPKGLSSVAYELDLGVPRLTALSSSLDGLGAEPPYLDYPMIVTIT</sequence>
<accession>A0A9N9BJ14</accession>
<keyword evidence="2" id="KW-1185">Reference proteome</keyword>
<organism evidence="1 2">
    <name type="scientific">Paraglomus occultum</name>
    <dbReference type="NCBI Taxonomy" id="144539"/>
    <lineage>
        <taxon>Eukaryota</taxon>
        <taxon>Fungi</taxon>
        <taxon>Fungi incertae sedis</taxon>
        <taxon>Mucoromycota</taxon>
        <taxon>Glomeromycotina</taxon>
        <taxon>Glomeromycetes</taxon>
        <taxon>Paraglomerales</taxon>
        <taxon>Paraglomeraceae</taxon>
        <taxon>Paraglomus</taxon>
    </lineage>
</organism>
<name>A0A9N9BJ14_9GLOM</name>
<reference evidence="1" key="1">
    <citation type="submission" date="2021-06" db="EMBL/GenBank/DDBJ databases">
        <authorList>
            <person name="Kallberg Y."/>
            <person name="Tangrot J."/>
            <person name="Rosling A."/>
        </authorList>
    </citation>
    <scope>NUCLEOTIDE SEQUENCE</scope>
    <source>
        <strain evidence="1">IA702</strain>
    </source>
</reference>
<proteinExistence type="predicted"/>
<feature type="non-terminal residue" evidence="1">
    <location>
        <position position="1"/>
    </location>
</feature>